<reference evidence="2" key="1">
    <citation type="submission" date="2019-12" db="EMBL/GenBank/DDBJ databases">
        <title>An insight into the sialome of adult female Ixodes ricinus ticks feeding for 6 days.</title>
        <authorList>
            <person name="Perner J."/>
            <person name="Ribeiro J.M.C."/>
        </authorList>
    </citation>
    <scope>NUCLEOTIDE SEQUENCE</scope>
    <source>
        <strain evidence="2">Semi-engorged</strain>
        <tissue evidence="2">Salivary glands</tissue>
    </source>
</reference>
<evidence type="ECO:0000256" key="1">
    <source>
        <dbReference type="SAM" id="SignalP"/>
    </source>
</evidence>
<feature type="chain" id="PRO_5025563551" evidence="1">
    <location>
        <begin position="21"/>
        <end position="78"/>
    </location>
</feature>
<sequence>MWWLMSRARALLCLVSSRRGSVCGCCLRQRSQQVVNNLFSSPFFLVDIELLLFACPCKQRRHHARFQPGMFRRKAEAL</sequence>
<protein>
    <submittedName>
        <fullName evidence="2">Putative secreted protein</fullName>
    </submittedName>
</protein>
<dbReference type="AlphaFoldDB" id="A0A6B0U5G6"/>
<accession>A0A6B0U5G6</accession>
<evidence type="ECO:0000313" key="2">
    <source>
        <dbReference type="EMBL" id="MXU84024.1"/>
    </source>
</evidence>
<keyword evidence="1" id="KW-0732">Signal</keyword>
<dbReference type="EMBL" id="GIFC01001941">
    <property type="protein sequence ID" value="MXU84024.1"/>
    <property type="molecule type" value="Transcribed_RNA"/>
</dbReference>
<feature type="signal peptide" evidence="1">
    <location>
        <begin position="1"/>
        <end position="20"/>
    </location>
</feature>
<organism evidence="2">
    <name type="scientific">Ixodes ricinus</name>
    <name type="common">Common tick</name>
    <name type="synonym">Acarus ricinus</name>
    <dbReference type="NCBI Taxonomy" id="34613"/>
    <lineage>
        <taxon>Eukaryota</taxon>
        <taxon>Metazoa</taxon>
        <taxon>Ecdysozoa</taxon>
        <taxon>Arthropoda</taxon>
        <taxon>Chelicerata</taxon>
        <taxon>Arachnida</taxon>
        <taxon>Acari</taxon>
        <taxon>Parasitiformes</taxon>
        <taxon>Ixodida</taxon>
        <taxon>Ixodoidea</taxon>
        <taxon>Ixodidae</taxon>
        <taxon>Ixodinae</taxon>
        <taxon>Ixodes</taxon>
    </lineage>
</organism>
<proteinExistence type="predicted"/>
<name>A0A6B0U5G6_IXORI</name>